<comment type="caution">
    <text evidence="1">The sequence shown here is derived from an EMBL/GenBank/DDBJ whole genome shotgun (WGS) entry which is preliminary data.</text>
</comment>
<reference evidence="1 2" key="1">
    <citation type="journal article" date="2012" name="Eukaryot. Cell">
        <title>Draft genome sequence of Wickerhamomyces ciferrii NRRL Y-1031 F-60-10.</title>
        <authorList>
            <person name="Schneider J."/>
            <person name="Andrea H."/>
            <person name="Blom J."/>
            <person name="Jaenicke S."/>
            <person name="Ruckert C."/>
            <person name="Schorsch C."/>
            <person name="Szczepanowski R."/>
            <person name="Farwick M."/>
            <person name="Goesmann A."/>
            <person name="Puhler A."/>
            <person name="Schaffer S."/>
            <person name="Tauch A."/>
            <person name="Kohler T."/>
            <person name="Brinkrolf K."/>
        </authorList>
    </citation>
    <scope>NUCLEOTIDE SEQUENCE [LARGE SCALE GENOMIC DNA]</scope>
    <source>
        <strain evidence="2">ATCC 14091 / BCRC 22168 / CBS 111 / JCM 3599 / NBRC 0793 / NRRL Y-1031 F-60-10</strain>
    </source>
</reference>
<name>K0KLB1_WICCF</name>
<evidence type="ECO:0000313" key="1">
    <source>
        <dbReference type="EMBL" id="CCH43756.1"/>
    </source>
</evidence>
<dbReference type="Proteomes" id="UP000009328">
    <property type="component" value="Unassembled WGS sequence"/>
</dbReference>
<gene>
    <name evidence="1" type="ORF">BN7_3310</name>
</gene>
<evidence type="ECO:0000313" key="2">
    <source>
        <dbReference type="Proteomes" id="UP000009328"/>
    </source>
</evidence>
<accession>K0KLB1</accession>
<dbReference type="EMBL" id="CAIF01000088">
    <property type="protein sequence ID" value="CCH43756.1"/>
    <property type="molecule type" value="Genomic_DNA"/>
</dbReference>
<dbReference type="InParanoid" id="K0KLB1"/>
<dbReference type="AlphaFoldDB" id="K0KLB1"/>
<sequence>MLYTEESRDIKLVIEFRDPYYLSRRYKIKSTVKLIKITLCSLPADRIALLNAMVLFNDDFQYDFTLIDILNVELNEWLGLNLPEDYFIGRMDQIRKTNIDNDIDFYIKKWLKLKHKTMYPVSRHRLREKLLSNGFYIK</sequence>
<dbReference type="HOGENOM" id="CLU_1856853_0_0_1"/>
<keyword evidence="2" id="KW-1185">Reference proteome</keyword>
<proteinExistence type="predicted"/>
<protein>
    <submittedName>
        <fullName evidence="1">Uncharacterized protein</fullName>
    </submittedName>
</protein>
<organism evidence="1 2">
    <name type="scientific">Wickerhamomyces ciferrii (strain ATCC 14091 / BCRC 22168 / CBS 111 / JCM 3599 / NBRC 0793 / NRRL Y-1031 F-60-10)</name>
    <name type="common">Yeast</name>
    <name type="synonym">Pichia ciferrii</name>
    <dbReference type="NCBI Taxonomy" id="1206466"/>
    <lineage>
        <taxon>Eukaryota</taxon>
        <taxon>Fungi</taxon>
        <taxon>Dikarya</taxon>
        <taxon>Ascomycota</taxon>
        <taxon>Saccharomycotina</taxon>
        <taxon>Saccharomycetes</taxon>
        <taxon>Phaffomycetales</taxon>
        <taxon>Wickerhamomycetaceae</taxon>
        <taxon>Wickerhamomyces</taxon>
    </lineage>
</organism>